<dbReference type="EMBL" id="QQWC01000005">
    <property type="protein sequence ID" value="REJ40588.1"/>
    <property type="molecule type" value="Genomic_DNA"/>
</dbReference>
<accession>A0A3E0KZ88</accession>
<evidence type="ECO:0000313" key="2">
    <source>
        <dbReference type="EMBL" id="REJ40588.1"/>
    </source>
</evidence>
<feature type="chain" id="PRO_5017758720" description="Lipocalin-like domain-containing protein" evidence="1">
    <location>
        <begin position="23"/>
        <end position="155"/>
    </location>
</feature>
<reference evidence="2 3" key="1">
    <citation type="submission" date="2017-10" db="EMBL/GenBank/DDBJ databases">
        <title>A large-scale comparative metagenomic study reveals the eutrophication-driven functional interactions in six Microcystis-epibionts communities.</title>
        <authorList>
            <person name="Li Q."/>
            <person name="Lin F."/>
        </authorList>
    </citation>
    <scope>NUCLEOTIDE SEQUENCE [LARGE SCALE GENOMIC DNA]</scope>
    <source>
        <strain evidence="2">TF09</strain>
    </source>
</reference>
<keyword evidence="1" id="KW-0732">Signal</keyword>
<name>A0A3E0KZ88_9CHRO</name>
<feature type="signal peptide" evidence="1">
    <location>
        <begin position="1"/>
        <end position="22"/>
    </location>
</feature>
<organism evidence="2 3">
    <name type="scientific">Microcystis flos-aquae TF09</name>
    <dbReference type="NCBI Taxonomy" id="2060473"/>
    <lineage>
        <taxon>Bacteria</taxon>
        <taxon>Bacillati</taxon>
        <taxon>Cyanobacteriota</taxon>
        <taxon>Cyanophyceae</taxon>
        <taxon>Oscillatoriophycideae</taxon>
        <taxon>Chroococcales</taxon>
        <taxon>Microcystaceae</taxon>
        <taxon>Microcystis</taxon>
    </lineage>
</organism>
<evidence type="ECO:0000313" key="3">
    <source>
        <dbReference type="Proteomes" id="UP000256873"/>
    </source>
</evidence>
<dbReference type="AlphaFoldDB" id="A0A3E0KZ88"/>
<dbReference type="Proteomes" id="UP000256873">
    <property type="component" value="Unassembled WGS sequence"/>
</dbReference>
<protein>
    <recommendedName>
        <fullName evidence="4">Lipocalin-like domain-containing protein</fullName>
    </recommendedName>
</protein>
<evidence type="ECO:0008006" key="4">
    <source>
        <dbReference type="Google" id="ProtNLM"/>
    </source>
</evidence>
<sequence length="155" mass="17243">MIMFIKVSQLMAISLLLLVGCSGEEINQNSSDSSSNDVSSSPSFLGCWQGLSADGNIKEKHYFDANNEYKVTRRRENPQPQSASGITIRDRDWHFKQYSGKWSSDGKSIEVQADSLGTFLLEIVSGYQLKFVESSGDYGLYEGEQSPTSFLKCSE</sequence>
<proteinExistence type="predicted"/>
<dbReference type="PROSITE" id="PS51257">
    <property type="entry name" value="PROKAR_LIPOPROTEIN"/>
    <property type="match status" value="1"/>
</dbReference>
<gene>
    <name evidence="2" type="ORF">DWQ54_20200</name>
</gene>
<comment type="caution">
    <text evidence="2">The sequence shown here is derived from an EMBL/GenBank/DDBJ whole genome shotgun (WGS) entry which is preliminary data.</text>
</comment>
<evidence type="ECO:0000256" key="1">
    <source>
        <dbReference type="SAM" id="SignalP"/>
    </source>
</evidence>